<gene>
    <name evidence="6" type="ORF">MMC68T_00101</name>
</gene>
<dbReference type="Pfam" id="PF02086">
    <property type="entry name" value="MethyltransfD12"/>
    <property type="match status" value="1"/>
</dbReference>
<dbReference type="Proteomes" id="UP000290347">
    <property type="component" value="Chromosome"/>
</dbReference>
<dbReference type="InterPro" id="IPR029063">
    <property type="entry name" value="SAM-dependent_MTases_sf"/>
</dbReference>
<evidence type="ECO:0000313" key="6">
    <source>
        <dbReference type="EMBL" id="SRX71090.1"/>
    </source>
</evidence>
<dbReference type="EMBL" id="LS483515">
    <property type="protein sequence ID" value="SRX71090.1"/>
    <property type="molecule type" value="Genomic_DNA"/>
</dbReference>
<organism evidence="6 7">
    <name type="scientific">Mycoplasma mycoides subsp. capri</name>
    <dbReference type="NCBI Taxonomy" id="40477"/>
    <lineage>
        <taxon>Bacteria</taxon>
        <taxon>Bacillati</taxon>
        <taxon>Mycoplasmatota</taxon>
        <taxon>Mollicutes</taxon>
        <taxon>Mycoplasmataceae</taxon>
        <taxon>Mycoplasma</taxon>
    </lineage>
</organism>
<dbReference type="Gene3D" id="3.40.50.150">
    <property type="entry name" value="Vaccinia Virus protein VP39"/>
    <property type="match status" value="2"/>
</dbReference>
<keyword evidence="2 6" id="KW-0489">Methyltransferase</keyword>
<dbReference type="GO" id="GO:0032259">
    <property type="term" value="P:methylation"/>
    <property type="evidence" value="ECO:0007669"/>
    <property type="project" value="UniProtKB-KW"/>
</dbReference>
<protein>
    <recommendedName>
        <fullName evidence="1">site-specific DNA-methyltransferase (adenine-specific)</fullName>
        <ecNumber evidence="1">2.1.1.72</ecNumber>
    </recommendedName>
</protein>
<dbReference type="RefSeq" id="WP_020862495.1">
    <property type="nucleotide sequence ID" value="NZ_CP012387.1"/>
</dbReference>
<evidence type="ECO:0000256" key="2">
    <source>
        <dbReference type="ARBA" id="ARBA00022603"/>
    </source>
</evidence>
<dbReference type="SUPFAM" id="SSF53335">
    <property type="entry name" value="S-adenosyl-L-methionine-dependent methyltransferases"/>
    <property type="match status" value="1"/>
</dbReference>
<evidence type="ECO:0000313" key="7">
    <source>
        <dbReference type="Proteomes" id="UP000290347"/>
    </source>
</evidence>
<evidence type="ECO:0000256" key="5">
    <source>
        <dbReference type="ARBA" id="ARBA00047942"/>
    </source>
</evidence>
<dbReference type="InterPro" id="IPR002052">
    <property type="entry name" value="DNA_methylase_N6_adenine_CS"/>
</dbReference>
<dbReference type="PRINTS" id="PR00505">
    <property type="entry name" value="D12N6MTFRASE"/>
</dbReference>
<dbReference type="PROSITE" id="PS00092">
    <property type="entry name" value="N6_MTASE"/>
    <property type="match status" value="1"/>
</dbReference>
<dbReference type="AlphaFoldDB" id="A0AB38GD87"/>
<comment type="catalytic activity">
    <reaction evidence="5">
        <text>a 2'-deoxyadenosine in DNA + S-adenosyl-L-methionine = an N(6)-methyl-2'-deoxyadenosine in DNA + S-adenosyl-L-homocysteine + H(+)</text>
        <dbReference type="Rhea" id="RHEA:15197"/>
        <dbReference type="Rhea" id="RHEA-COMP:12418"/>
        <dbReference type="Rhea" id="RHEA-COMP:12419"/>
        <dbReference type="ChEBI" id="CHEBI:15378"/>
        <dbReference type="ChEBI" id="CHEBI:57856"/>
        <dbReference type="ChEBI" id="CHEBI:59789"/>
        <dbReference type="ChEBI" id="CHEBI:90615"/>
        <dbReference type="ChEBI" id="CHEBI:90616"/>
        <dbReference type="EC" id="2.1.1.72"/>
    </reaction>
</comment>
<evidence type="ECO:0000256" key="1">
    <source>
        <dbReference type="ARBA" id="ARBA00011900"/>
    </source>
</evidence>
<dbReference type="GO" id="GO:0003676">
    <property type="term" value="F:nucleic acid binding"/>
    <property type="evidence" value="ECO:0007669"/>
    <property type="project" value="InterPro"/>
</dbReference>
<sequence>MRLTSRRYIGSKAKLLDWIFSNIDNNVKGNSFFDIFAGTGCVIEKALTSYDSVIINDILSSNKVVYDAFWGDIVINIDIINKYKLMFNSLDSIIDHNYFSINYGDKYFGVNDSKKIGYIRELIENDFKKNYINRREKNILLASLIYSIDKIANTVGHYEAYRKVEIIDNRFKFDLIDIPNKNINKKVEIYKEDANRLARKIYSDIVFVDPPYNSRQYSRFYHVIENLVEWEKPELFGIALKPAPQKMSEYCRNNAPAVFDDLITNLNCKYIVVTYNNTYNSKSSSSKNKIKLEEILNSLNKRGKTQIFSSDHRFFNAGKTSLPNHKEYLFITEVTCEK</sequence>
<dbReference type="InterPro" id="IPR012327">
    <property type="entry name" value="MeTrfase_D12"/>
</dbReference>
<reference evidence="6 7" key="1">
    <citation type="submission" date="2018-05" db="EMBL/GenBank/DDBJ databases">
        <authorList>
            <person name="Falquet L."/>
            <person name="Falquet L."/>
        </authorList>
    </citation>
    <scope>NUCLEOTIDE SEQUENCE [LARGE SCALE GENOMIC DNA]</scope>
    <source>
        <strain evidence="6 7">GM12</strain>
    </source>
</reference>
<evidence type="ECO:0000256" key="4">
    <source>
        <dbReference type="ARBA" id="ARBA00022691"/>
    </source>
</evidence>
<dbReference type="GO" id="GO:0009007">
    <property type="term" value="F:site-specific DNA-methyltransferase (adenine-specific) activity"/>
    <property type="evidence" value="ECO:0007669"/>
    <property type="project" value="UniProtKB-EC"/>
</dbReference>
<proteinExistence type="predicted"/>
<evidence type="ECO:0000256" key="3">
    <source>
        <dbReference type="ARBA" id="ARBA00022679"/>
    </source>
</evidence>
<name>A0AB38GD87_MYCMC</name>
<keyword evidence="3 6" id="KW-0808">Transferase</keyword>
<keyword evidence="4" id="KW-0949">S-adenosyl-L-methionine</keyword>
<dbReference type="EC" id="2.1.1.72" evidence="1"/>
<dbReference type="GO" id="GO:0009307">
    <property type="term" value="P:DNA restriction-modification system"/>
    <property type="evidence" value="ECO:0007669"/>
    <property type="project" value="InterPro"/>
</dbReference>
<accession>A0AB38GD87</accession>